<gene>
    <name evidence="2" type="ORF">XpopCFBP1817_14555</name>
</gene>
<evidence type="ECO:0000313" key="2">
    <source>
        <dbReference type="EMBL" id="PPU91248.1"/>
    </source>
</evidence>
<name>A0A2S7ELW5_9XANT</name>
<comment type="caution">
    <text evidence="2">The sequence shown here is derived from an EMBL/GenBank/DDBJ whole genome shotgun (WGS) entry which is preliminary data.</text>
</comment>
<feature type="region of interest" description="Disordered" evidence="1">
    <location>
        <begin position="58"/>
        <end position="78"/>
    </location>
</feature>
<organism evidence="2 3">
    <name type="scientific">Xanthomonas populi</name>
    <dbReference type="NCBI Taxonomy" id="53414"/>
    <lineage>
        <taxon>Bacteria</taxon>
        <taxon>Pseudomonadati</taxon>
        <taxon>Pseudomonadota</taxon>
        <taxon>Gammaproteobacteria</taxon>
        <taxon>Lysobacterales</taxon>
        <taxon>Lysobacteraceae</taxon>
        <taxon>Xanthomonas</taxon>
    </lineage>
</organism>
<evidence type="ECO:0000313" key="3">
    <source>
        <dbReference type="Proteomes" id="UP000239939"/>
    </source>
</evidence>
<reference evidence="3" key="1">
    <citation type="submission" date="2016-08" db="EMBL/GenBank/DDBJ databases">
        <authorList>
            <person name="Merda D."/>
            <person name="Briand M."/>
            <person name="Taghouti G."/>
            <person name="Carrere S."/>
            <person name="Gouzy J."/>
            <person name="Portier P."/>
            <person name="Jacques M.-A."/>
            <person name="Fischer-Le Saux M."/>
        </authorList>
    </citation>
    <scope>NUCLEOTIDE SEQUENCE [LARGE SCALE GENOMIC DNA]</scope>
    <source>
        <strain evidence="3">CFBP1817</strain>
    </source>
</reference>
<evidence type="ECO:0000256" key="1">
    <source>
        <dbReference type="SAM" id="MobiDB-lite"/>
    </source>
</evidence>
<dbReference type="Proteomes" id="UP000239939">
    <property type="component" value="Unassembled WGS sequence"/>
</dbReference>
<feature type="compositionally biased region" description="Basic and acidic residues" evidence="1">
    <location>
        <begin position="67"/>
        <end position="78"/>
    </location>
</feature>
<protein>
    <submittedName>
        <fullName evidence="2">Uncharacterized protein</fullName>
    </submittedName>
</protein>
<proteinExistence type="predicted"/>
<accession>A0A2S7ELW5</accession>
<sequence length="78" mass="8839">MIQPALESKRIERVPRLAEIATGSAHRSDADREKTRPAACITQRAFYFNGCATPTAPKRRSARYSLRRNDGPARCRHE</sequence>
<dbReference type="AlphaFoldDB" id="A0A2S7ELW5"/>
<dbReference type="EMBL" id="MDEJ01000097">
    <property type="protein sequence ID" value="PPU91248.1"/>
    <property type="molecule type" value="Genomic_DNA"/>
</dbReference>
<keyword evidence="3" id="KW-1185">Reference proteome</keyword>